<dbReference type="PANTHER" id="PTHR34992:SF2">
    <property type="entry name" value="COPPER ACQUISITION FACTOR BIM1-LIKE DOMAIN-CONTAINING PROTEIN"/>
    <property type="match status" value="1"/>
</dbReference>
<dbReference type="GeneID" id="27669882"/>
<feature type="chain" id="PRO_5002455502" description="Copper acquisition factor BIM1-like domain-containing protein" evidence="9">
    <location>
        <begin position="18"/>
        <end position="238"/>
    </location>
</feature>
<gene>
    <name evidence="11" type="ORF">SPSK_07952</name>
</gene>
<dbReference type="InterPro" id="IPR046936">
    <property type="entry name" value="BIM1-like"/>
</dbReference>
<keyword evidence="3" id="KW-0336">GPI-anchor</keyword>
<comment type="subcellular location">
    <subcellularLocation>
        <location evidence="1">Cell membrane</location>
        <topology evidence="1">Lipid-anchor</topology>
        <topology evidence="1">GPI-anchor</topology>
    </subcellularLocation>
</comment>
<dbReference type="PANTHER" id="PTHR34992">
    <property type="entry name" value="HYPHAL ANASTAMOSIS-7 PROTEIN"/>
    <property type="match status" value="1"/>
</dbReference>
<proteinExistence type="predicted"/>
<keyword evidence="2" id="KW-1003">Cell membrane</keyword>
<sequence>MLASIATLVAAAGVASAHFQIEYPTWRADSLNNDSYSQYDFPCAGVPQGVAGDNRTDWPTTGGSLSLDLHHPWTYVFVNLGLGDNVTNFNYSLTPSFWNETGKGVLCIPHLDLPAGLAPTDGQRATIQVVTLGESGSALYNCADITFRNSSVADFGGANCTTDAGVSYTLIGDQANGTSSSGGSGSGSGSGTATSSGSAGSASTTTTGKNAGAASGVNKAVLTSVVALAVAFMYGMSA</sequence>
<reference evidence="11 12" key="1">
    <citation type="journal article" date="2014" name="BMC Genomics">
        <title>Comparative genomics of the major fungal agents of human and animal Sporotrichosis: Sporothrix schenckii and Sporothrix brasiliensis.</title>
        <authorList>
            <person name="Teixeira M.M."/>
            <person name="de Almeida L.G."/>
            <person name="Kubitschek-Barreira P."/>
            <person name="Alves F.L."/>
            <person name="Kioshima E.S."/>
            <person name="Abadio A.K."/>
            <person name="Fernandes L."/>
            <person name="Derengowski L.S."/>
            <person name="Ferreira K.S."/>
            <person name="Souza R.C."/>
            <person name="Ruiz J.C."/>
            <person name="de Andrade N.C."/>
            <person name="Paes H.C."/>
            <person name="Nicola A.M."/>
            <person name="Albuquerque P."/>
            <person name="Gerber A.L."/>
            <person name="Martins V.P."/>
            <person name="Peconick L.D."/>
            <person name="Neto A.V."/>
            <person name="Chaucanez C.B."/>
            <person name="Silva P.A."/>
            <person name="Cunha O.L."/>
            <person name="de Oliveira F.F."/>
            <person name="dos Santos T.C."/>
            <person name="Barros A.L."/>
            <person name="Soares M.A."/>
            <person name="de Oliveira L.M."/>
            <person name="Marini M.M."/>
            <person name="Villalobos-Duno H."/>
            <person name="Cunha M.M."/>
            <person name="de Hoog S."/>
            <person name="da Silveira J.F."/>
            <person name="Henrissat B."/>
            <person name="Nino-Vega G.A."/>
            <person name="Cisalpino P.S."/>
            <person name="Mora-Montes H.M."/>
            <person name="Almeida S.R."/>
            <person name="Stajich J.E."/>
            <person name="Lopes-Bezerra L.M."/>
            <person name="Vasconcelos A.T."/>
            <person name="Felipe M.S."/>
        </authorList>
    </citation>
    <scope>NUCLEOTIDE SEQUENCE [LARGE SCALE GENOMIC DNA]</scope>
    <source>
        <strain evidence="11 12">1099-18</strain>
    </source>
</reference>
<evidence type="ECO:0000256" key="2">
    <source>
        <dbReference type="ARBA" id="ARBA00022475"/>
    </source>
</evidence>
<feature type="region of interest" description="Disordered" evidence="8">
    <location>
        <begin position="179"/>
        <end position="212"/>
    </location>
</feature>
<keyword evidence="4 9" id="KW-0732">Signal</keyword>
<evidence type="ECO:0000256" key="5">
    <source>
        <dbReference type="ARBA" id="ARBA00023136"/>
    </source>
</evidence>
<dbReference type="CDD" id="cd21176">
    <property type="entry name" value="LPMO_auxiliary-like"/>
    <property type="match status" value="1"/>
</dbReference>
<dbReference type="KEGG" id="ssck:SPSK_07952"/>
<evidence type="ECO:0000256" key="4">
    <source>
        <dbReference type="ARBA" id="ARBA00022729"/>
    </source>
</evidence>
<accession>A0A0F2MLD4</accession>
<feature type="compositionally biased region" description="Gly residues" evidence="8">
    <location>
        <begin position="180"/>
        <end position="190"/>
    </location>
</feature>
<evidence type="ECO:0000256" key="9">
    <source>
        <dbReference type="SAM" id="SignalP"/>
    </source>
</evidence>
<evidence type="ECO:0000313" key="11">
    <source>
        <dbReference type="EMBL" id="KJR88986.1"/>
    </source>
</evidence>
<dbReference type="InterPro" id="IPR046530">
    <property type="entry name" value="BIM1-like_dom"/>
</dbReference>
<evidence type="ECO:0000259" key="10">
    <source>
        <dbReference type="Pfam" id="PF20238"/>
    </source>
</evidence>
<protein>
    <recommendedName>
        <fullName evidence="10">Copper acquisition factor BIM1-like domain-containing protein</fullName>
    </recommendedName>
</protein>
<keyword evidence="5" id="KW-0472">Membrane</keyword>
<feature type="compositionally biased region" description="Low complexity" evidence="8">
    <location>
        <begin position="191"/>
        <end position="212"/>
    </location>
</feature>
<evidence type="ECO:0000256" key="8">
    <source>
        <dbReference type="SAM" id="MobiDB-lite"/>
    </source>
</evidence>
<dbReference type="GO" id="GO:0098552">
    <property type="term" value="C:side of membrane"/>
    <property type="evidence" value="ECO:0007669"/>
    <property type="project" value="UniProtKB-KW"/>
</dbReference>
<dbReference type="Pfam" id="PF20238">
    <property type="entry name" value="BIM1-like_dom"/>
    <property type="match status" value="1"/>
</dbReference>
<evidence type="ECO:0000256" key="3">
    <source>
        <dbReference type="ARBA" id="ARBA00022622"/>
    </source>
</evidence>
<dbReference type="OrthoDB" id="5333578at2759"/>
<dbReference type="Proteomes" id="UP000033710">
    <property type="component" value="Unassembled WGS sequence"/>
</dbReference>
<feature type="signal peptide" evidence="9">
    <location>
        <begin position="1"/>
        <end position="17"/>
    </location>
</feature>
<dbReference type="RefSeq" id="XP_016591662.1">
    <property type="nucleotide sequence ID" value="XM_016734605.1"/>
</dbReference>
<reference evidence="11 12" key="2">
    <citation type="journal article" date="2015" name="Eukaryot. Cell">
        <title>Asexual propagation of a virulent clone complex in a human and feline outbreak of sporotrichosis.</title>
        <authorList>
            <person name="Teixeira Mde M."/>
            <person name="Rodrigues A.M."/>
            <person name="Tsui C.K."/>
            <person name="de Almeida L.G."/>
            <person name="Van Diepeningen A.D."/>
            <person name="van den Ende B.G."/>
            <person name="Fernandes G.F."/>
            <person name="Kano R."/>
            <person name="Hamelin R.C."/>
            <person name="Lopes-Bezerra L.M."/>
            <person name="Vasconcelos A.T."/>
            <person name="de Hoog S."/>
            <person name="de Camargo Z.P."/>
            <person name="Felipe M.S."/>
        </authorList>
    </citation>
    <scope>NUCLEOTIDE SEQUENCE [LARGE SCALE GENOMIC DNA]</scope>
    <source>
        <strain evidence="11 12">1099-18</strain>
    </source>
</reference>
<dbReference type="AlphaFoldDB" id="A0A0F2MLD4"/>
<name>A0A0F2MLD4_SPOSC</name>
<evidence type="ECO:0000313" key="12">
    <source>
        <dbReference type="Proteomes" id="UP000033710"/>
    </source>
</evidence>
<organism evidence="11 12">
    <name type="scientific">Sporothrix schenckii 1099-18</name>
    <dbReference type="NCBI Taxonomy" id="1397361"/>
    <lineage>
        <taxon>Eukaryota</taxon>
        <taxon>Fungi</taxon>
        <taxon>Dikarya</taxon>
        <taxon>Ascomycota</taxon>
        <taxon>Pezizomycotina</taxon>
        <taxon>Sordariomycetes</taxon>
        <taxon>Sordariomycetidae</taxon>
        <taxon>Ophiostomatales</taxon>
        <taxon>Ophiostomataceae</taxon>
        <taxon>Sporothrix</taxon>
    </lineage>
</organism>
<evidence type="ECO:0000256" key="7">
    <source>
        <dbReference type="ARBA" id="ARBA00023288"/>
    </source>
</evidence>
<comment type="caution">
    <text evidence="11">The sequence shown here is derived from an EMBL/GenBank/DDBJ whole genome shotgun (WGS) entry which is preliminary data.</text>
</comment>
<evidence type="ECO:0000256" key="1">
    <source>
        <dbReference type="ARBA" id="ARBA00004609"/>
    </source>
</evidence>
<evidence type="ECO:0000256" key="6">
    <source>
        <dbReference type="ARBA" id="ARBA00023180"/>
    </source>
</evidence>
<dbReference type="VEuPathDB" id="FungiDB:SPSK_07952"/>
<feature type="domain" description="Copper acquisition factor BIM1-like" evidence="10">
    <location>
        <begin position="16"/>
        <end position="162"/>
    </location>
</feature>
<dbReference type="EMBL" id="AXCR01000004">
    <property type="protein sequence ID" value="KJR88986.1"/>
    <property type="molecule type" value="Genomic_DNA"/>
</dbReference>
<keyword evidence="6" id="KW-0325">Glycoprotein</keyword>
<keyword evidence="7" id="KW-0449">Lipoprotein</keyword>
<dbReference type="GO" id="GO:0005886">
    <property type="term" value="C:plasma membrane"/>
    <property type="evidence" value="ECO:0007669"/>
    <property type="project" value="UniProtKB-SubCell"/>
</dbReference>